<dbReference type="Pfam" id="PF04365">
    <property type="entry name" value="BrnT_toxin"/>
    <property type="match status" value="1"/>
</dbReference>
<dbReference type="Proteomes" id="UP000267187">
    <property type="component" value="Unassembled WGS sequence"/>
</dbReference>
<sequence length="114" mass="13035">MPQSAALNATLHRLLAKSSKRYTFYTIITFEFDPKESLSNAYKHGIDFEQAQALWDDPDLLIIDSKALDEPRQLVIGMIDGKHSSVIITDRPPNTRIISVRRSRKSEVDIYESK</sequence>
<organism evidence="1 2">
    <name type="scientific">Umboniibacter marinipuniceus</name>
    <dbReference type="NCBI Taxonomy" id="569599"/>
    <lineage>
        <taxon>Bacteria</taxon>
        <taxon>Pseudomonadati</taxon>
        <taxon>Pseudomonadota</taxon>
        <taxon>Gammaproteobacteria</taxon>
        <taxon>Cellvibrionales</taxon>
        <taxon>Cellvibrionaceae</taxon>
        <taxon>Umboniibacter</taxon>
    </lineage>
</organism>
<dbReference type="AlphaFoldDB" id="A0A3M0A8T1"/>
<keyword evidence="2" id="KW-1185">Reference proteome</keyword>
<reference evidence="1 2" key="1">
    <citation type="submission" date="2018-10" db="EMBL/GenBank/DDBJ databases">
        <title>Genomic Encyclopedia of Type Strains, Phase IV (KMG-IV): sequencing the most valuable type-strain genomes for metagenomic binning, comparative biology and taxonomic classification.</title>
        <authorList>
            <person name="Goeker M."/>
        </authorList>
    </citation>
    <scope>NUCLEOTIDE SEQUENCE [LARGE SCALE GENOMIC DNA]</scope>
    <source>
        <strain evidence="1 2">DSM 25080</strain>
    </source>
</reference>
<protein>
    <submittedName>
        <fullName evidence="1">Uncharacterized protein</fullName>
    </submittedName>
</protein>
<evidence type="ECO:0000313" key="1">
    <source>
        <dbReference type="EMBL" id="RMA80947.1"/>
    </source>
</evidence>
<accession>A0A3M0A8T1</accession>
<comment type="caution">
    <text evidence="1">The sequence shown here is derived from an EMBL/GenBank/DDBJ whole genome shotgun (WGS) entry which is preliminary data.</text>
</comment>
<dbReference type="RefSeq" id="WP_211327560.1">
    <property type="nucleotide sequence ID" value="NZ_REFJ01000002.1"/>
</dbReference>
<name>A0A3M0A8T1_9GAMM</name>
<evidence type="ECO:0000313" key="2">
    <source>
        <dbReference type="Proteomes" id="UP000267187"/>
    </source>
</evidence>
<dbReference type="EMBL" id="REFJ01000002">
    <property type="protein sequence ID" value="RMA80947.1"/>
    <property type="molecule type" value="Genomic_DNA"/>
</dbReference>
<gene>
    <name evidence="1" type="ORF">DFR27_0736</name>
</gene>
<dbReference type="Gene3D" id="3.10.450.530">
    <property type="entry name" value="Ribonuclease toxin, BrnT, of type II toxin-antitoxin system"/>
    <property type="match status" value="1"/>
</dbReference>
<dbReference type="InterPro" id="IPR007460">
    <property type="entry name" value="BrnT_toxin"/>
</dbReference>
<proteinExistence type="predicted"/>
<dbReference type="InterPro" id="IPR038573">
    <property type="entry name" value="BrnT_sf"/>
</dbReference>